<protein>
    <submittedName>
        <fullName evidence="1">Uncharacterized protein</fullName>
    </submittedName>
</protein>
<reference evidence="2" key="1">
    <citation type="submission" date="2014-09" db="EMBL/GenBank/DDBJ databases">
        <authorList>
            <person name="Mudge J."/>
            <person name="Ramaraj T."/>
            <person name="Lindquist I.E."/>
            <person name="Bharti A.K."/>
            <person name="Sundararajan A."/>
            <person name="Cameron C.T."/>
            <person name="Woodward J.E."/>
            <person name="May G.D."/>
            <person name="Brubaker C."/>
            <person name="Broadhvest J."/>
            <person name="Wilkins T.A."/>
        </authorList>
    </citation>
    <scope>NUCLEOTIDE SEQUENCE</scope>
    <source>
        <strain evidence="2">cv. AKA8401</strain>
    </source>
</reference>
<dbReference type="EMBL" id="JRRC01034757">
    <property type="protein sequence ID" value="KHF98281.1"/>
    <property type="molecule type" value="Genomic_DNA"/>
</dbReference>
<sequence>MLQRNGFKSPP</sequence>
<name>A0A0B0MD50_GOSAR</name>
<accession>A0A0B0MD50</accession>
<comment type="caution">
    <text evidence="1">The sequence shown here is derived from an EMBL/GenBank/DDBJ whole genome shotgun (WGS) entry which is preliminary data.</text>
</comment>
<evidence type="ECO:0000313" key="1">
    <source>
        <dbReference type="EMBL" id="KHF98281.1"/>
    </source>
</evidence>
<gene>
    <name evidence="1" type="ORF">F383_37559</name>
</gene>
<keyword evidence="2" id="KW-1185">Reference proteome</keyword>
<evidence type="ECO:0000313" key="2">
    <source>
        <dbReference type="Proteomes" id="UP000032142"/>
    </source>
</evidence>
<organism evidence="1 2">
    <name type="scientific">Gossypium arboreum</name>
    <name type="common">Tree cotton</name>
    <name type="synonym">Gossypium nanking</name>
    <dbReference type="NCBI Taxonomy" id="29729"/>
    <lineage>
        <taxon>Eukaryota</taxon>
        <taxon>Viridiplantae</taxon>
        <taxon>Streptophyta</taxon>
        <taxon>Embryophyta</taxon>
        <taxon>Tracheophyta</taxon>
        <taxon>Spermatophyta</taxon>
        <taxon>Magnoliopsida</taxon>
        <taxon>eudicotyledons</taxon>
        <taxon>Gunneridae</taxon>
        <taxon>Pentapetalae</taxon>
        <taxon>rosids</taxon>
        <taxon>malvids</taxon>
        <taxon>Malvales</taxon>
        <taxon>Malvaceae</taxon>
        <taxon>Malvoideae</taxon>
        <taxon>Gossypium</taxon>
    </lineage>
</organism>
<proteinExistence type="predicted"/>
<dbReference type="Proteomes" id="UP000032142">
    <property type="component" value="Unassembled WGS sequence"/>
</dbReference>